<proteinExistence type="inferred from homology"/>
<evidence type="ECO:0000256" key="12">
    <source>
        <dbReference type="PIRSR" id="PIRSR000178-1"/>
    </source>
</evidence>
<feature type="transmembrane region" description="Helical" evidence="13">
    <location>
        <begin position="98"/>
        <end position="123"/>
    </location>
</feature>
<evidence type="ECO:0000256" key="8">
    <source>
        <dbReference type="ARBA" id="ARBA00022989"/>
    </source>
</evidence>
<dbReference type="PIRSF" id="PIRSF000178">
    <property type="entry name" value="SDH_cyt_b560"/>
    <property type="match status" value="1"/>
</dbReference>
<accession>A0A0H4J0A3</accession>
<dbReference type="AlphaFoldDB" id="A0A0H4J0A3"/>
<dbReference type="PANTHER" id="PTHR10978:SF5">
    <property type="entry name" value="SUCCINATE DEHYDROGENASE CYTOCHROME B560 SUBUNIT, MITOCHONDRIAL"/>
    <property type="match status" value="1"/>
</dbReference>
<dbReference type="Pfam" id="PF01127">
    <property type="entry name" value="Sdh_cyt"/>
    <property type="match status" value="1"/>
</dbReference>
<dbReference type="GO" id="GO:0046872">
    <property type="term" value="F:metal ion binding"/>
    <property type="evidence" value="ECO:0007669"/>
    <property type="project" value="UniProtKB-KW"/>
</dbReference>
<dbReference type="NCBIfam" id="TIGR02970">
    <property type="entry name" value="succ_dehyd_cytB"/>
    <property type="match status" value="1"/>
</dbReference>
<dbReference type="InterPro" id="IPR034804">
    <property type="entry name" value="SQR/QFR_C/D"/>
</dbReference>
<dbReference type="GO" id="GO:0006099">
    <property type="term" value="P:tricarboxylic acid cycle"/>
    <property type="evidence" value="ECO:0007669"/>
    <property type="project" value="InterPro"/>
</dbReference>
<comment type="subcellular location">
    <subcellularLocation>
        <location evidence="2">Membrane</location>
    </subcellularLocation>
</comment>
<keyword evidence="6 13" id="KW-0812">Transmembrane</keyword>
<evidence type="ECO:0000256" key="3">
    <source>
        <dbReference type="ARBA" id="ARBA00007244"/>
    </source>
</evidence>
<evidence type="ECO:0000256" key="10">
    <source>
        <dbReference type="ARBA" id="ARBA00023136"/>
    </source>
</evidence>
<dbReference type="PANTHER" id="PTHR10978">
    <property type="entry name" value="SUCCINATE DEHYDROGENASE CYTOCHROME B560 SUBUNIT"/>
    <property type="match status" value="1"/>
</dbReference>
<comment type="cofactor">
    <cofactor evidence="12">
        <name>heme</name>
        <dbReference type="ChEBI" id="CHEBI:30413"/>
    </cofactor>
    <text evidence="12">The heme is bound between the two transmembrane subunits.</text>
</comment>
<evidence type="ECO:0000256" key="2">
    <source>
        <dbReference type="ARBA" id="ARBA00004370"/>
    </source>
</evidence>
<comment type="similarity">
    <text evidence="3">Belongs to the cytochrome b560 family.</text>
</comment>
<keyword evidence="9 12" id="KW-0408">Iron</keyword>
<dbReference type="OrthoDB" id="9799441at2"/>
<keyword evidence="8 13" id="KW-1133">Transmembrane helix</keyword>
<dbReference type="GO" id="GO:0009055">
    <property type="term" value="F:electron transfer activity"/>
    <property type="evidence" value="ECO:0007669"/>
    <property type="project" value="InterPro"/>
</dbReference>
<name>A0A0H4J0A3_9PROT</name>
<evidence type="ECO:0000256" key="1">
    <source>
        <dbReference type="ARBA" id="ARBA00004050"/>
    </source>
</evidence>
<sequence>MENRNPKNLNLFTIRFPVPAMVSILHRVSGVVLFVLMPLLTISLYWSLKNENIFNWVLFLFDSTLFKLIKCLMLWGIIHHLIAGTRHLLLDLHFGVDLIIARMTSKIVLVVSFLLTFIAGIWLW</sequence>
<evidence type="ECO:0000256" key="9">
    <source>
        <dbReference type="ARBA" id="ARBA00023004"/>
    </source>
</evidence>
<evidence type="ECO:0000256" key="4">
    <source>
        <dbReference type="ARBA" id="ARBA00020076"/>
    </source>
</evidence>
<reference evidence="14 15" key="1">
    <citation type="submission" date="2015-03" db="EMBL/GenBank/DDBJ databases">
        <title>Comparative analysis of the OM43 clade including a novel species from Red Sea uncovers genomic and metabolic diversity among marine methylotrophs.</title>
        <authorList>
            <person name="Jimenez-Infante F."/>
            <person name="Ngugi D.K."/>
            <person name="Vinu M."/>
            <person name="Alam I."/>
            <person name="Kamau A."/>
            <person name="Blom J."/>
            <person name="Bajic V.B."/>
            <person name="Stingl U."/>
        </authorList>
    </citation>
    <scope>NUCLEOTIDE SEQUENCE [LARGE SCALE GENOMIC DNA]</scope>
    <source>
        <strain evidence="14 15">MBRSH7</strain>
    </source>
</reference>
<comment type="function">
    <text evidence="1">Membrane-anchoring subunit of succinate dehydrogenase (SDH).</text>
</comment>
<evidence type="ECO:0000313" key="15">
    <source>
        <dbReference type="Proteomes" id="UP000066549"/>
    </source>
</evidence>
<dbReference type="CDD" id="cd03499">
    <property type="entry name" value="SQR_TypeC_SdhC"/>
    <property type="match status" value="1"/>
</dbReference>
<dbReference type="PATRIC" id="fig|1623450.3.peg.44"/>
<evidence type="ECO:0000256" key="7">
    <source>
        <dbReference type="ARBA" id="ARBA00022723"/>
    </source>
</evidence>
<organism evidence="14 15">
    <name type="scientific">Methylophilales bacterium MBRS-H7</name>
    <dbReference type="NCBI Taxonomy" id="1623450"/>
    <lineage>
        <taxon>Bacteria</taxon>
        <taxon>Pseudomonadati</taxon>
        <taxon>Pseudomonadota</taxon>
        <taxon>Betaproteobacteria</taxon>
        <taxon>Nitrosomonadales</taxon>
        <taxon>OM43 clade</taxon>
    </lineage>
</organism>
<keyword evidence="10 13" id="KW-0472">Membrane</keyword>
<protein>
    <recommendedName>
        <fullName evidence="4">Succinate dehydrogenase cytochrome b556 subunit</fullName>
    </recommendedName>
</protein>
<feature type="transmembrane region" description="Helical" evidence="13">
    <location>
        <begin position="53"/>
        <end position="78"/>
    </location>
</feature>
<evidence type="ECO:0000256" key="5">
    <source>
        <dbReference type="ARBA" id="ARBA00022617"/>
    </source>
</evidence>
<evidence type="ECO:0000256" key="6">
    <source>
        <dbReference type="ARBA" id="ARBA00022692"/>
    </source>
</evidence>
<evidence type="ECO:0000256" key="13">
    <source>
        <dbReference type="SAM" id="Phobius"/>
    </source>
</evidence>
<evidence type="ECO:0000256" key="11">
    <source>
        <dbReference type="ARBA" id="ARBA00025912"/>
    </source>
</evidence>
<keyword evidence="7 12" id="KW-0479">Metal-binding</keyword>
<gene>
    <name evidence="14" type="ORF">VI33_00215</name>
</gene>
<dbReference type="InterPro" id="IPR000701">
    <property type="entry name" value="SuccDH_FuR_B_TM-su"/>
</dbReference>
<evidence type="ECO:0000313" key="14">
    <source>
        <dbReference type="EMBL" id="AKO65238.1"/>
    </source>
</evidence>
<dbReference type="Proteomes" id="UP000066549">
    <property type="component" value="Chromosome"/>
</dbReference>
<feature type="transmembrane region" description="Helical" evidence="13">
    <location>
        <begin position="20"/>
        <end position="46"/>
    </location>
</feature>
<dbReference type="InterPro" id="IPR014314">
    <property type="entry name" value="Succ_DH_cytb556"/>
</dbReference>
<comment type="subunit">
    <text evidence="11">Part of an enzyme complex containing four subunits: a flavoprotein, an iron-sulfur protein, plus two membrane-anchoring proteins, SdhC and SdhD. The complex can form homotrimers.</text>
</comment>
<keyword evidence="15" id="KW-1185">Reference proteome</keyword>
<dbReference type="SUPFAM" id="SSF81343">
    <property type="entry name" value="Fumarate reductase respiratory complex transmembrane subunits"/>
    <property type="match status" value="1"/>
</dbReference>
<feature type="binding site" description="axial binding residue" evidence="12">
    <location>
        <position position="80"/>
    </location>
    <ligand>
        <name>heme</name>
        <dbReference type="ChEBI" id="CHEBI:30413"/>
        <note>ligand shared with second transmembrane subunit</note>
    </ligand>
    <ligandPart>
        <name>Fe</name>
        <dbReference type="ChEBI" id="CHEBI:18248"/>
    </ligandPart>
</feature>
<dbReference type="GO" id="GO:0005886">
    <property type="term" value="C:plasma membrane"/>
    <property type="evidence" value="ECO:0007669"/>
    <property type="project" value="TreeGrafter"/>
</dbReference>
<dbReference type="Gene3D" id="1.20.1300.10">
    <property type="entry name" value="Fumarate reductase/succinate dehydrogenase, transmembrane subunit"/>
    <property type="match status" value="1"/>
</dbReference>
<keyword evidence="5 12" id="KW-0349">Heme</keyword>
<dbReference type="EMBL" id="CP011002">
    <property type="protein sequence ID" value="AKO65238.1"/>
    <property type="molecule type" value="Genomic_DNA"/>
</dbReference>